<dbReference type="InterPro" id="IPR011989">
    <property type="entry name" value="ARM-like"/>
</dbReference>
<name>A0ABV9SWD6_9BACT</name>
<dbReference type="InterPro" id="IPR016024">
    <property type="entry name" value="ARM-type_fold"/>
</dbReference>
<keyword evidence="4" id="KW-0106">Calcium</keyword>
<protein>
    <submittedName>
        <fullName evidence="7">Sulfatase-like hydrolase/transferase</fullName>
    </submittedName>
</protein>
<dbReference type="Gene3D" id="1.25.10.10">
    <property type="entry name" value="Leucine-rich Repeat Variant"/>
    <property type="match status" value="1"/>
</dbReference>
<feature type="chain" id="PRO_5045653104" evidence="5">
    <location>
        <begin position="28"/>
        <end position="612"/>
    </location>
</feature>
<evidence type="ECO:0000256" key="1">
    <source>
        <dbReference type="ARBA" id="ARBA00008779"/>
    </source>
</evidence>
<dbReference type="PANTHER" id="PTHR42693">
    <property type="entry name" value="ARYLSULFATASE FAMILY MEMBER"/>
    <property type="match status" value="1"/>
</dbReference>
<evidence type="ECO:0000256" key="4">
    <source>
        <dbReference type="ARBA" id="ARBA00022837"/>
    </source>
</evidence>
<dbReference type="Gene3D" id="3.40.720.10">
    <property type="entry name" value="Alkaline Phosphatase, subunit A"/>
    <property type="match status" value="1"/>
</dbReference>
<comment type="caution">
    <text evidence="7">The sequence shown here is derived from an EMBL/GenBank/DDBJ whole genome shotgun (WGS) entry which is preliminary data.</text>
</comment>
<keyword evidence="3" id="KW-0378">Hydrolase</keyword>
<organism evidence="7 8">
    <name type="scientific">Negadavirga shengliensis</name>
    <dbReference type="NCBI Taxonomy" id="1389218"/>
    <lineage>
        <taxon>Bacteria</taxon>
        <taxon>Pseudomonadati</taxon>
        <taxon>Bacteroidota</taxon>
        <taxon>Cytophagia</taxon>
        <taxon>Cytophagales</taxon>
        <taxon>Cyclobacteriaceae</taxon>
        <taxon>Negadavirga</taxon>
    </lineage>
</organism>
<dbReference type="InterPro" id="IPR000917">
    <property type="entry name" value="Sulfatase_N"/>
</dbReference>
<dbReference type="Proteomes" id="UP001595818">
    <property type="component" value="Unassembled WGS sequence"/>
</dbReference>
<evidence type="ECO:0000256" key="2">
    <source>
        <dbReference type="ARBA" id="ARBA00022723"/>
    </source>
</evidence>
<evidence type="ECO:0000256" key="3">
    <source>
        <dbReference type="ARBA" id="ARBA00022801"/>
    </source>
</evidence>
<dbReference type="Pfam" id="PF13646">
    <property type="entry name" value="HEAT_2"/>
    <property type="match status" value="1"/>
</dbReference>
<evidence type="ECO:0000256" key="5">
    <source>
        <dbReference type="SAM" id="SignalP"/>
    </source>
</evidence>
<dbReference type="InterPro" id="IPR024607">
    <property type="entry name" value="Sulfatase_CS"/>
</dbReference>
<keyword evidence="8" id="KW-1185">Reference proteome</keyword>
<proteinExistence type="inferred from homology"/>
<dbReference type="InterPro" id="IPR050738">
    <property type="entry name" value="Sulfatase"/>
</dbReference>
<dbReference type="EMBL" id="JBHSJJ010000002">
    <property type="protein sequence ID" value="MFC4870712.1"/>
    <property type="molecule type" value="Genomic_DNA"/>
</dbReference>
<dbReference type="PANTHER" id="PTHR42693:SF53">
    <property type="entry name" value="ENDO-4-O-SULFATASE"/>
    <property type="match status" value="1"/>
</dbReference>
<dbReference type="SUPFAM" id="SSF53649">
    <property type="entry name" value="Alkaline phosphatase-like"/>
    <property type="match status" value="1"/>
</dbReference>
<dbReference type="CDD" id="cd16027">
    <property type="entry name" value="SGSH"/>
    <property type="match status" value="1"/>
</dbReference>
<evidence type="ECO:0000313" key="7">
    <source>
        <dbReference type="EMBL" id="MFC4870712.1"/>
    </source>
</evidence>
<accession>A0ABV9SWD6</accession>
<feature type="domain" description="Sulfatase N-terminal" evidence="6">
    <location>
        <begin position="34"/>
        <end position="301"/>
    </location>
</feature>
<evidence type="ECO:0000259" key="6">
    <source>
        <dbReference type="Pfam" id="PF00884"/>
    </source>
</evidence>
<keyword evidence="2" id="KW-0479">Metal-binding</keyword>
<dbReference type="Pfam" id="PF00884">
    <property type="entry name" value="Sulfatase"/>
    <property type="match status" value="1"/>
</dbReference>
<dbReference type="PROSITE" id="PS00523">
    <property type="entry name" value="SULFATASE_1"/>
    <property type="match status" value="1"/>
</dbReference>
<dbReference type="InterPro" id="IPR017850">
    <property type="entry name" value="Alkaline_phosphatase_core_sf"/>
</dbReference>
<keyword evidence="5" id="KW-0732">Signal</keyword>
<gene>
    <name evidence="7" type="ORF">ACFPFU_03370</name>
</gene>
<reference evidence="8" key="1">
    <citation type="journal article" date="2019" name="Int. J. Syst. Evol. Microbiol.">
        <title>The Global Catalogue of Microorganisms (GCM) 10K type strain sequencing project: providing services to taxonomists for standard genome sequencing and annotation.</title>
        <authorList>
            <consortium name="The Broad Institute Genomics Platform"/>
            <consortium name="The Broad Institute Genome Sequencing Center for Infectious Disease"/>
            <person name="Wu L."/>
            <person name="Ma J."/>
        </authorList>
    </citation>
    <scope>NUCLEOTIDE SEQUENCE [LARGE SCALE GENOMIC DNA]</scope>
    <source>
        <strain evidence="8">CGMCC 4.7466</strain>
    </source>
</reference>
<comment type="similarity">
    <text evidence="1">Belongs to the sulfatase family.</text>
</comment>
<dbReference type="RefSeq" id="WP_377061512.1">
    <property type="nucleotide sequence ID" value="NZ_JBHSJJ010000002.1"/>
</dbReference>
<feature type="signal peptide" evidence="5">
    <location>
        <begin position="1"/>
        <end position="27"/>
    </location>
</feature>
<evidence type="ECO:0000313" key="8">
    <source>
        <dbReference type="Proteomes" id="UP001595818"/>
    </source>
</evidence>
<dbReference type="SUPFAM" id="SSF48371">
    <property type="entry name" value="ARM repeat"/>
    <property type="match status" value="1"/>
</dbReference>
<sequence length="612" mass="69600">MMITQNISSNFCLIIVFLLGSFACSQAVEDDERPNILWIVSEDNSPFLGAYGDEYATTPHLDALAAEGVTYLNAYATAPVCAPARSSLITGMYPNSLGTENMRSTYPIPNWIHFYPQYLKDLGYYTSNNAKKDYNTTDQPEVWDESSNKATYKNRKEGQPFFSIFNLGVSHESSLHEPLAKLHHDPETVPIPPYHPHTPEMKRDWAQYYDKVMHMDDQVGAILQELEDAGLKESTIVFYYGDHGGVLGRSKRFLYESGLRVPLIVYFPEKFRHLAPDEAGGQTDRLVTFTDFAPTLLSLVGAPIPDYMQGKAFLGEQAVEPRDYAFSLRGRMDERFDLSRTAANKQYRYVRHYMPHKIYGQYIEYLWRAPSMRSWEREFLEGGLDEVQSRFWKPKPVEELYDITADPHNVNNLAGDPNYGDVLEELRKATQDWQREIRDVGFVPEPMMIEISKTQTLYDFARSAKYDFDKVLATAELAAAREMDEIGSLMELLDDEDPIVRYWAVTGCVVRGKAANAAKEKLQSKLEDQEISVRLAAAEALYVLGEREKVMPALIGGLESDNLMARVMALNILENMDKDALPAMESARKLVSDDNDYDIRAAIKLVDKLEAY</sequence>